<dbReference type="EMBL" id="VSRR010025770">
    <property type="protein sequence ID" value="MPC67096.1"/>
    <property type="molecule type" value="Genomic_DNA"/>
</dbReference>
<organism evidence="2 3">
    <name type="scientific">Portunus trituberculatus</name>
    <name type="common">Swimming crab</name>
    <name type="synonym">Neptunus trituberculatus</name>
    <dbReference type="NCBI Taxonomy" id="210409"/>
    <lineage>
        <taxon>Eukaryota</taxon>
        <taxon>Metazoa</taxon>
        <taxon>Ecdysozoa</taxon>
        <taxon>Arthropoda</taxon>
        <taxon>Crustacea</taxon>
        <taxon>Multicrustacea</taxon>
        <taxon>Malacostraca</taxon>
        <taxon>Eumalacostraca</taxon>
        <taxon>Eucarida</taxon>
        <taxon>Decapoda</taxon>
        <taxon>Pleocyemata</taxon>
        <taxon>Brachyura</taxon>
        <taxon>Eubrachyura</taxon>
        <taxon>Portunoidea</taxon>
        <taxon>Portunidae</taxon>
        <taxon>Portuninae</taxon>
        <taxon>Portunus</taxon>
    </lineage>
</organism>
<evidence type="ECO:0000256" key="1">
    <source>
        <dbReference type="SAM" id="MobiDB-lite"/>
    </source>
</evidence>
<keyword evidence="3" id="KW-1185">Reference proteome</keyword>
<comment type="caution">
    <text evidence="2">The sequence shown here is derived from an EMBL/GenBank/DDBJ whole genome shotgun (WGS) entry which is preliminary data.</text>
</comment>
<evidence type="ECO:0000313" key="2">
    <source>
        <dbReference type="EMBL" id="MPC67096.1"/>
    </source>
</evidence>
<gene>
    <name evidence="2" type="ORF">E2C01_061261</name>
</gene>
<name>A0A5B7HAT6_PORTR</name>
<sequence>MTITRSRDIAGRYLSIRLSLYSSSAGATLASHFLSCLGRSATCVPRASFPAAVQVMARGQGGAWRWSPWSPCVGLSRGQGGSGNEAMIGWAGREAVAERRERGSQPLTGYTAAVVRRLGPYGGTRRQEGEVRGGGRVVPFLSTPKKGKPRRFVG</sequence>
<dbReference type="Proteomes" id="UP000324222">
    <property type="component" value="Unassembled WGS sequence"/>
</dbReference>
<feature type="compositionally biased region" description="Basic residues" evidence="1">
    <location>
        <begin position="145"/>
        <end position="154"/>
    </location>
</feature>
<dbReference type="AlphaFoldDB" id="A0A5B7HAT6"/>
<feature type="region of interest" description="Disordered" evidence="1">
    <location>
        <begin position="123"/>
        <end position="154"/>
    </location>
</feature>
<proteinExistence type="predicted"/>
<reference evidence="2 3" key="1">
    <citation type="submission" date="2019-05" db="EMBL/GenBank/DDBJ databases">
        <title>Another draft genome of Portunus trituberculatus and its Hox gene families provides insights of decapod evolution.</title>
        <authorList>
            <person name="Jeong J.-H."/>
            <person name="Song I."/>
            <person name="Kim S."/>
            <person name="Choi T."/>
            <person name="Kim D."/>
            <person name="Ryu S."/>
            <person name="Kim W."/>
        </authorList>
    </citation>
    <scope>NUCLEOTIDE SEQUENCE [LARGE SCALE GENOMIC DNA]</scope>
    <source>
        <tissue evidence="2">Muscle</tissue>
    </source>
</reference>
<accession>A0A5B7HAT6</accession>
<protein>
    <submittedName>
        <fullName evidence="2">Uncharacterized protein</fullName>
    </submittedName>
</protein>
<evidence type="ECO:0000313" key="3">
    <source>
        <dbReference type="Proteomes" id="UP000324222"/>
    </source>
</evidence>